<evidence type="ECO:0000256" key="7">
    <source>
        <dbReference type="HAMAP-Rule" id="MF_01008"/>
    </source>
</evidence>
<keyword evidence="10" id="KW-1185">Reference proteome</keyword>
<accession>A0A147GSZ3</accession>
<evidence type="ECO:0000256" key="4">
    <source>
        <dbReference type="ARBA" id="ARBA00023015"/>
    </source>
</evidence>
<dbReference type="GO" id="GO:0005737">
    <property type="term" value="C:cytoplasm"/>
    <property type="evidence" value="ECO:0007669"/>
    <property type="project" value="UniProtKB-UniRule"/>
</dbReference>
<dbReference type="PANTHER" id="PTHR34701">
    <property type="entry name" value="TRANSCRIPTIONAL REGULATOR MRAZ"/>
    <property type="match status" value="1"/>
</dbReference>
<evidence type="ECO:0000256" key="2">
    <source>
        <dbReference type="ARBA" id="ARBA00022490"/>
    </source>
</evidence>
<dbReference type="GO" id="GO:0009295">
    <property type="term" value="C:nucleoid"/>
    <property type="evidence" value="ECO:0007669"/>
    <property type="project" value="UniProtKB-SubCell"/>
</dbReference>
<evidence type="ECO:0000256" key="3">
    <source>
        <dbReference type="ARBA" id="ARBA00022737"/>
    </source>
</evidence>
<keyword evidence="9" id="KW-0132">Cell division</keyword>
<keyword evidence="5 7" id="KW-0238">DNA-binding</keyword>
<keyword evidence="9" id="KW-0131">Cell cycle</keyword>
<dbReference type="GO" id="GO:2000143">
    <property type="term" value="P:negative regulation of DNA-templated transcription initiation"/>
    <property type="evidence" value="ECO:0007669"/>
    <property type="project" value="TreeGrafter"/>
</dbReference>
<comment type="caution">
    <text evidence="9">The sequence shown here is derived from an EMBL/GenBank/DDBJ whole genome shotgun (WGS) entry which is preliminary data.</text>
</comment>
<dbReference type="CDD" id="cd16320">
    <property type="entry name" value="MraZ_N"/>
    <property type="match status" value="1"/>
</dbReference>
<dbReference type="InterPro" id="IPR020603">
    <property type="entry name" value="MraZ_dom"/>
</dbReference>
<keyword evidence="6 7" id="KW-0804">Transcription</keyword>
<dbReference type="CDD" id="cd16321">
    <property type="entry name" value="MraZ_C"/>
    <property type="match status" value="1"/>
</dbReference>
<evidence type="ECO:0000256" key="5">
    <source>
        <dbReference type="ARBA" id="ARBA00023125"/>
    </source>
</evidence>
<dbReference type="AlphaFoldDB" id="A0A147GSZ3"/>
<dbReference type="EMBL" id="LDSL01000076">
    <property type="protein sequence ID" value="KTT20767.1"/>
    <property type="molecule type" value="Genomic_DNA"/>
</dbReference>
<gene>
    <name evidence="7" type="primary">mraZ</name>
    <name evidence="9" type="ORF">NS331_13250</name>
</gene>
<comment type="similarity">
    <text evidence="7">Belongs to the MraZ family.</text>
</comment>
<dbReference type="InterPro" id="IPR003444">
    <property type="entry name" value="MraZ"/>
</dbReference>
<dbReference type="PANTHER" id="PTHR34701:SF1">
    <property type="entry name" value="TRANSCRIPTIONAL REGULATOR MRAZ"/>
    <property type="match status" value="1"/>
</dbReference>
<protein>
    <recommendedName>
        <fullName evidence="1 7">Transcriptional regulator MraZ</fullName>
    </recommendedName>
</protein>
<dbReference type="RefSeq" id="WP_058642454.1">
    <property type="nucleotide sequence ID" value="NZ_LDSL01000076.1"/>
</dbReference>
<evidence type="ECO:0000256" key="6">
    <source>
        <dbReference type="ARBA" id="ARBA00023163"/>
    </source>
</evidence>
<dbReference type="NCBIfam" id="TIGR00242">
    <property type="entry name" value="division/cell wall cluster transcriptional repressor MraZ"/>
    <property type="match status" value="1"/>
</dbReference>
<dbReference type="SUPFAM" id="SSF89447">
    <property type="entry name" value="AbrB/MazE/MraZ-like"/>
    <property type="match status" value="1"/>
</dbReference>
<name>A0A147GSZ3_9BURK</name>
<dbReference type="Gene3D" id="3.40.1550.20">
    <property type="entry name" value="Transcriptional regulator MraZ domain"/>
    <property type="match status" value="1"/>
</dbReference>
<evidence type="ECO:0000313" key="9">
    <source>
        <dbReference type="EMBL" id="KTT20767.1"/>
    </source>
</evidence>
<dbReference type="GO" id="GO:0000976">
    <property type="term" value="F:transcription cis-regulatory region binding"/>
    <property type="evidence" value="ECO:0007669"/>
    <property type="project" value="TreeGrafter"/>
</dbReference>
<dbReference type="GO" id="GO:0051301">
    <property type="term" value="P:cell division"/>
    <property type="evidence" value="ECO:0007669"/>
    <property type="project" value="UniProtKB-KW"/>
</dbReference>
<dbReference type="Proteomes" id="UP000072741">
    <property type="component" value="Unassembled WGS sequence"/>
</dbReference>
<evidence type="ECO:0000313" key="10">
    <source>
        <dbReference type="Proteomes" id="UP000072741"/>
    </source>
</evidence>
<evidence type="ECO:0000256" key="1">
    <source>
        <dbReference type="ARBA" id="ARBA00013860"/>
    </source>
</evidence>
<reference evidence="9 10" key="1">
    <citation type="journal article" date="2016" name="Front. Microbiol.">
        <title>Genomic Resource of Rice Seed Associated Bacteria.</title>
        <authorList>
            <person name="Midha S."/>
            <person name="Bansal K."/>
            <person name="Sharma S."/>
            <person name="Kumar N."/>
            <person name="Patil P.P."/>
            <person name="Chaudhry V."/>
            <person name="Patil P.B."/>
        </authorList>
    </citation>
    <scope>NUCLEOTIDE SEQUENCE [LARGE SCALE GENOMIC DNA]</scope>
    <source>
        <strain evidence="9 10">NS331</strain>
    </source>
</reference>
<dbReference type="InterPro" id="IPR035644">
    <property type="entry name" value="MraZ_C"/>
</dbReference>
<dbReference type="InterPro" id="IPR007159">
    <property type="entry name" value="SpoVT-AbrB_dom"/>
</dbReference>
<dbReference type="PROSITE" id="PS51740">
    <property type="entry name" value="SPOVT_ABRB"/>
    <property type="match status" value="2"/>
</dbReference>
<comment type="subcellular location">
    <subcellularLocation>
        <location evidence="7">Cytoplasm</location>
        <location evidence="7">Nucleoid</location>
    </subcellularLocation>
</comment>
<keyword evidence="4 7" id="KW-0805">Transcription regulation</keyword>
<dbReference type="Pfam" id="PF02381">
    <property type="entry name" value="MraZ"/>
    <property type="match status" value="2"/>
</dbReference>
<dbReference type="HAMAP" id="MF_01008">
    <property type="entry name" value="MraZ"/>
    <property type="match status" value="1"/>
</dbReference>
<keyword evidence="3" id="KW-0677">Repeat</keyword>
<feature type="domain" description="SpoVT-AbrB" evidence="8">
    <location>
        <begin position="5"/>
        <end position="51"/>
    </location>
</feature>
<organism evidence="9 10">
    <name type="scientific">Pseudacidovorax intermedius</name>
    <dbReference type="NCBI Taxonomy" id="433924"/>
    <lineage>
        <taxon>Bacteria</taxon>
        <taxon>Pseudomonadati</taxon>
        <taxon>Pseudomonadota</taxon>
        <taxon>Betaproteobacteria</taxon>
        <taxon>Burkholderiales</taxon>
        <taxon>Comamonadaceae</taxon>
        <taxon>Pseudacidovorax</taxon>
    </lineage>
</organism>
<dbReference type="OrthoDB" id="9807753at2"/>
<evidence type="ECO:0000259" key="8">
    <source>
        <dbReference type="PROSITE" id="PS51740"/>
    </source>
</evidence>
<dbReference type="InterPro" id="IPR038619">
    <property type="entry name" value="MraZ_sf"/>
</dbReference>
<comment type="subunit">
    <text evidence="7">Forms oligomers.</text>
</comment>
<keyword evidence="2 7" id="KW-0963">Cytoplasm</keyword>
<dbReference type="GO" id="GO:0003700">
    <property type="term" value="F:DNA-binding transcription factor activity"/>
    <property type="evidence" value="ECO:0007669"/>
    <property type="project" value="UniProtKB-UniRule"/>
</dbReference>
<sequence length="144" mass="15895">MFQGTSSLSLDAKGRLSMPARYLDALRTEAGGQITVTRNPDGGLNLYPRPVWEEARASLAALPSSEQWLKRFYLGSASDVELDGTGRVLISPELRELAGISRDVLLLGVGHRFELWDKAAYQAKEAAEMMENIRNSDAARMLKL</sequence>
<feature type="domain" description="SpoVT-AbrB" evidence="8">
    <location>
        <begin position="77"/>
        <end position="120"/>
    </location>
</feature>
<dbReference type="PATRIC" id="fig|433924.3.peg.4708"/>
<dbReference type="InterPro" id="IPR037914">
    <property type="entry name" value="SpoVT-AbrB_sf"/>
</dbReference>
<dbReference type="InterPro" id="IPR035642">
    <property type="entry name" value="MraZ_N"/>
</dbReference>
<proteinExistence type="inferred from homology"/>